<feature type="region of interest" description="Disordered" evidence="1">
    <location>
        <begin position="120"/>
        <end position="145"/>
    </location>
</feature>
<evidence type="ECO:0000313" key="2">
    <source>
        <dbReference type="EMBL" id="CAD6455014.1"/>
    </source>
</evidence>
<evidence type="ECO:0000313" key="3">
    <source>
        <dbReference type="Proteomes" id="UP000624404"/>
    </source>
</evidence>
<feature type="compositionally biased region" description="Basic residues" evidence="1">
    <location>
        <begin position="120"/>
        <end position="129"/>
    </location>
</feature>
<sequence length="145" mass="16397">MSDGPSVKCDSKKTTKSKSKTKDSKATTSKFEATTNQKYQDHPWPNLRRCEFVTKGGKLPSTAIVFDSTFKSKYGIFSNSSMHEVTSLGGTRTKVLNIFFSLTKRSRGVTSIVLMPSRNQRRQNKRGRLVTRSNRSMKSNGHKWI</sequence>
<organism evidence="2 3">
    <name type="scientific">Sclerotinia trifoliorum</name>
    <dbReference type="NCBI Taxonomy" id="28548"/>
    <lineage>
        <taxon>Eukaryota</taxon>
        <taxon>Fungi</taxon>
        <taxon>Dikarya</taxon>
        <taxon>Ascomycota</taxon>
        <taxon>Pezizomycotina</taxon>
        <taxon>Leotiomycetes</taxon>
        <taxon>Helotiales</taxon>
        <taxon>Sclerotiniaceae</taxon>
        <taxon>Sclerotinia</taxon>
    </lineage>
</organism>
<accession>A0A8H2ZVB6</accession>
<dbReference type="EMBL" id="CAJHIA010000037">
    <property type="protein sequence ID" value="CAD6455014.1"/>
    <property type="molecule type" value="Genomic_DNA"/>
</dbReference>
<evidence type="ECO:0000256" key="1">
    <source>
        <dbReference type="SAM" id="MobiDB-lite"/>
    </source>
</evidence>
<dbReference type="AlphaFoldDB" id="A0A8H2ZVB6"/>
<comment type="caution">
    <text evidence="2">The sequence shown here is derived from an EMBL/GenBank/DDBJ whole genome shotgun (WGS) entry which is preliminary data.</text>
</comment>
<reference evidence="2" key="1">
    <citation type="submission" date="2020-10" db="EMBL/GenBank/DDBJ databases">
        <authorList>
            <person name="Kusch S."/>
        </authorList>
    </citation>
    <scope>NUCLEOTIDE SEQUENCE</scope>
    <source>
        <strain evidence="2">SwB9</strain>
    </source>
</reference>
<proteinExistence type="predicted"/>
<dbReference type="Proteomes" id="UP000624404">
    <property type="component" value="Unassembled WGS sequence"/>
</dbReference>
<keyword evidence="3" id="KW-1185">Reference proteome</keyword>
<feature type="region of interest" description="Disordered" evidence="1">
    <location>
        <begin position="1"/>
        <end position="42"/>
    </location>
</feature>
<protein>
    <submittedName>
        <fullName evidence="2">A3a765e2-7d29-4731-960f-7c8d98318e36</fullName>
    </submittedName>
</protein>
<name>A0A8H2ZVB6_9HELO</name>
<gene>
    <name evidence="2" type="ORF">SCLTRI_LOCUS10165</name>
</gene>